<dbReference type="AlphaFoldDB" id="A0A8J6EBM4"/>
<proteinExistence type="predicted"/>
<evidence type="ECO:0000256" key="1">
    <source>
        <dbReference type="SAM" id="MobiDB-lite"/>
    </source>
</evidence>
<organism evidence="2 3">
    <name type="scientific">Eleutherodactylus coqui</name>
    <name type="common">Puerto Rican coqui</name>
    <dbReference type="NCBI Taxonomy" id="57060"/>
    <lineage>
        <taxon>Eukaryota</taxon>
        <taxon>Metazoa</taxon>
        <taxon>Chordata</taxon>
        <taxon>Craniata</taxon>
        <taxon>Vertebrata</taxon>
        <taxon>Euteleostomi</taxon>
        <taxon>Amphibia</taxon>
        <taxon>Batrachia</taxon>
        <taxon>Anura</taxon>
        <taxon>Neobatrachia</taxon>
        <taxon>Hyloidea</taxon>
        <taxon>Eleutherodactylidae</taxon>
        <taxon>Eleutherodactylinae</taxon>
        <taxon>Eleutherodactylus</taxon>
        <taxon>Eleutherodactylus</taxon>
    </lineage>
</organism>
<protein>
    <submittedName>
        <fullName evidence="2">Uncharacterized protein</fullName>
    </submittedName>
</protein>
<dbReference type="EMBL" id="WNTK01093398">
    <property type="protein sequence ID" value="KAG9460256.1"/>
    <property type="molecule type" value="Genomic_DNA"/>
</dbReference>
<accession>A0A8J6EBM4</accession>
<keyword evidence="3" id="KW-1185">Reference proteome</keyword>
<sequence>MGQRAGSASGCRKSPVCTSKRMENPFNNNAKEEAERLVAKENKNNPKLFFNYINSKRMCTESAGPLTNNADDGWGEKPIKRFLFKCI</sequence>
<reference evidence="2" key="1">
    <citation type="thesis" date="2020" institute="ProQuest LLC" country="789 East Eisenhower Parkway, Ann Arbor, MI, USA">
        <title>Comparative Genomics and Chromosome Evolution.</title>
        <authorList>
            <person name="Mudd A.B."/>
        </authorList>
    </citation>
    <scope>NUCLEOTIDE SEQUENCE</scope>
    <source>
        <strain evidence="2">HN-11 Male</strain>
        <tissue evidence="2">Kidney and liver</tissue>
    </source>
</reference>
<dbReference type="Proteomes" id="UP000770717">
    <property type="component" value="Unassembled WGS sequence"/>
</dbReference>
<feature type="region of interest" description="Disordered" evidence="1">
    <location>
        <begin position="1"/>
        <end position="29"/>
    </location>
</feature>
<evidence type="ECO:0000313" key="3">
    <source>
        <dbReference type="Proteomes" id="UP000770717"/>
    </source>
</evidence>
<evidence type="ECO:0000313" key="2">
    <source>
        <dbReference type="EMBL" id="KAG9460256.1"/>
    </source>
</evidence>
<gene>
    <name evidence="2" type="ORF">GDO78_023053</name>
</gene>
<name>A0A8J6EBM4_ELECQ</name>
<comment type="caution">
    <text evidence="2">The sequence shown here is derived from an EMBL/GenBank/DDBJ whole genome shotgun (WGS) entry which is preliminary data.</text>
</comment>